<proteinExistence type="predicted"/>
<evidence type="ECO:0000313" key="5">
    <source>
        <dbReference type="EMBL" id="QCX01705.1"/>
    </source>
</evidence>
<dbReference type="Proteomes" id="UP000310017">
    <property type="component" value="Chromosome"/>
</dbReference>
<dbReference type="InterPro" id="IPR050216">
    <property type="entry name" value="LRR_domain-containing"/>
</dbReference>
<dbReference type="InterPro" id="IPR028974">
    <property type="entry name" value="TSP_type-3_rpt"/>
</dbReference>
<feature type="region of interest" description="Disordered" evidence="3">
    <location>
        <begin position="111"/>
        <end position="205"/>
    </location>
</feature>
<protein>
    <submittedName>
        <fullName evidence="5">Leucine-rich repeat domain-containing protein</fullName>
    </submittedName>
</protein>
<keyword evidence="1" id="KW-0433">Leucine-rich repeat</keyword>
<dbReference type="EMBL" id="CP040710">
    <property type="protein sequence ID" value="QCX01705.1"/>
    <property type="molecule type" value="Genomic_DNA"/>
</dbReference>
<dbReference type="PANTHER" id="PTHR48051:SF39">
    <property type="entry name" value="P53-INDUCED DEATH DOMAIN PROTEIN 1"/>
    <property type="match status" value="1"/>
</dbReference>
<dbReference type="InterPro" id="IPR055414">
    <property type="entry name" value="LRR_R13L4/SHOC2-like"/>
</dbReference>
<dbReference type="Pfam" id="PF23598">
    <property type="entry name" value="LRR_14"/>
    <property type="match status" value="1"/>
</dbReference>
<keyword evidence="6" id="KW-1185">Reference proteome</keyword>
<evidence type="ECO:0000256" key="3">
    <source>
        <dbReference type="SAM" id="MobiDB-lite"/>
    </source>
</evidence>
<evidence type="ECO:0000256" key="1">
    <source>
        <dbReference type="ARBA" id="ARBA00022614"/>
    </source>
</evidence>
<dbReference type="RefSeq" id="WP_138854042.1">
    <property type="nucleotide sequence ID" value="NZ_CP040710.1"/>
</dbReference>
<feature type="compositionally biased region" description="Acidic residues" evidence="3">
    <location>
        <begin position="128"/>
        <end position="143"/>
    </location>
</feature>
<dbReference type="OrthoDB" id="1466621at2"/>
<reference evidence="5 6" key="1">
    <citation type="submission" date="2019-05" db="EMBL/GenBank/DDBJ databases">
        <title>Genome sequencing of F202Z8.</title>
        <authorList>
            <person name="Kwon Y.M."/>
        </authorList>
    </citation>
    <scope>NUCLEOTIDE SEQUENCE [LARGE SCALE GENOMIC DNA]</scope>
    <source>
        <strain evidence="5 6">F202Z8</strain>
    </source>
</reference>
<keyword evidence="2" id="KW-0677">Repeat</keyword>
<dbReference type="Gene3D" id="4.10.1080.10">
    <property type="entry name" value="TSP type-3 repeat"/>
    <property type="match status" value="1"/>
</dbReference>
<evidence type="ECO:0000256" key="2">
    <source>
        <dbReference type="ARBA" id="ARBA00022737"/>
    </source>
</evidence>
<gene>
    <name evidence="5" type="ORF">FGM00_16885</name>
</gene>
<organism evidence="5 6">
    <name type="scientific">Aggregatimonas sangjinii</name>
    <dbReference type="NCBI Taxonomy" id="2583587"/>
    <lineage>
        <taxon>Bacteria</taxon>
        <taxon>Pseudomonadati</taxon>
        <taxon>Bacteroidota</taxon>
        <taxon>Flavobacteriia</taxon>
        <taxon>Flavobacteriales</taxon>
        <taxon>Flavobacteriaceae</taxon>
        <taxon>Aggregatimonas</taxon>
    </lineage>
</organism>
<sequence>MKSRKRHFKNVSPKTLLCILFVGLLFTNCEKDELVNEEAEEVTTTALKWRNKNKIKICHTGRYGHCRIIKIPKWAWRWHKKHGDVRLDDQDGDGFVPDNACGYGQMGDCDDKDPNVNPDIPGSCGDAVDSDSDGIADSEDECPEVAGLTSLNGCPDADGDGIADKDDECPNEAGPPDNDGCPYPDSDGDGVLDKDDECPDEAGTADNNGCPIIELSDYEVLRLVYEMNPGNSLGWDLSNTSMDDWEGVLLDSKGDVVDVRFLNGTGINILPPEIGMLKNIQVLICVCEDLKVIPSEIGQLEKLLAFSVTESKIEGLPASLNLLTQLNVLSIFNNNQFVRLPAGIGNLTNLEALNLSGNSLTEIPAELANLTQLEILSLENNPVTHIPQAVCDLADADTEVRLDADDVCQ</sequence>
<dbReference type="AlphaFoldDB" id="A0A5B7SSE1"/>
<dbReference type="InterPro" id="IPR032675">
    <property type="entry name" value="LRR_dom_sf"/>
</dbReference>
<dbReference type="PANTHER" id="PTHR48051">
    <property type="match status" value="1"/>
</dbReference>
<dbReference type="InterPro" id="IPR003591">
    <property type="entry name" value="Leu-rich_rpt_typical-subtyp"/>
</dbReference>
<dbReference type="SMART" id="SM00369">
    <property type="entry name" value="LRR_TYP"/>
    <property type="match status" value="2"/>
</dbReference>
<accession>A0A5B7SSE1</accession>
<dbReference type="SUPFAM" id="SSF52058">
    <property type="entry name" value="L domain-like"/>
    <property type="match status" value="1"/>
</dbReference>
<evidence type="ECO:0000259" key="4">
    <source>
        <dbReference type="Pfam" id="PF23598"/>
    </source>
</evidence>
<dbReference type="Gene3D" id="3.80.10.10">
    <property type="entry name" value="Ribonuclease Inhibitor"/>
    <property type="match status" value="1"/>
</dbReference>
<evidence type="ECO:0000313" key="6">
    <source>
        <dbReference type="Proteomes" id="UP000310017"/>
    </source>
</evidence>
<feature type="domain" description="Disease resistance R13L4/SHOC-2-like LRR" evidence="4">
    <location>
        <begin position="291"/>
        <end position="377"/>
    </location>
</feature>
<name>A0A5B7SSE1_9FLAO</name>
<feature type="compositionally biased region" description="Acidic residues" evidence="3">
    <location>
        <begin position="186"/>
        <end position="200"/>
    </location>
</feature>
<dbReference type="KEGG" id="asag:FGM00_16885"/>
<dbReference type="InterPro" id="IPR001611">
    <property type="entry name" value="Leu-rich_rpt"/>
</dbReference>
<feature type="compositionally biased region" description="Acidic residues" evidence="3">
    <location>
        <begin position="157"/>
        <end position="170"/>
    </location>
</feature>
<dbReference type="PROSITE" id="PS51450">
    <property type="entry name" value="LRR"/>
    <property type="match status" value="1"/>
</dbReference>
<dbReference type="GO" id="GO:0005737">
    <property type="term" value="C:cytoplasm"/>
    <property type="evidence" value="ECO:0007669"/>
    <property type="project" value="TreeGrafter"/>
</dbReference>
<dbReference type="GO" id="GO:0005509">
    <property type="term" value="F:calcium ion binding"/>
    <property type="evidence" value="ECO:0007669"/>
    <property type="project" value="InterPro"/>
</dbReference>